<evidence type="ECO:0000256" key="8">
    <source>
        <dbReference type="ARBA" id="ARBA00023065"/>
    </source>
</evidence>
<evidence type="ECO:0000256" key="5">
    <source>
        <dbReference type="ARBA" id="ARBA00022692"/>
    </source>
</evidence>
<feature type="transmembrane region" description="Helical" evidence="10">
    <location>
        <begin position="21"/>
        <end position="48"/>
    </location>
</feature>
<reference evidence="11 12" key="1">
    <citation type="submission" date="2023-06" db="EMBL/GenBank/DDBJ databases">
        <title>Alkalimonas sp., MEB004 an alkaliphilic bacterium isolated from Lonar Lake, India.</title>
        <authorList>
            <person name="Joshi A."/>
            <person name="Thite S."/>
        </authorList>
    </citation>
    <scope>NUCLEOTIDE SEQUENCE [LARGE SCALE GENOMIC DNA]</scope>
    <source>
        <strain evidence="11 12">MEB004</strain>
    </source>
</reference>
<sequence length="456" mass="48657">MIKNWDPHTSHYRSIKTNRPHFLALSPPAILALGFLMLILTGSVLLLLPMATTAPLTLLQALFTATSAVTVTGLVVVDTGSHFTIFGQLVIAALIQAGGLGFMTFAVIAAVSLGAKIGLGQQMAAQEAMGQTSLARVVQTAKAVLLYSLVIESIGFLLLTLSWWSELGLATASYHAFFYTISAFNNAGFALSADSLMPYAGSAAVNGIITALFIIGGIGFAVLIDLRSNSRHLRLSTNTRMVLWATLWINLIAFFVIWLLEYGNPATLASLSLADQALAAWFQAVTPRTAGFNTLATDELTQATTVFTLLLMFIGGGSLSTASGIKVGTFVILLMATYAFLRRRQQVTLMKRTVPPALVMKALALTVVSMMLTFLAIFTLTVMEDADFLDIAFEAVSALSTVGLSRGLTGELSAAGQAVLIILMIAGRLGPLTLAYFLATPKQKKVKYPESRFQVG</sequence>
<evidence type="ECO:0000256" key="7">
    <source>
        <dbReference type="ARBA" id="ARBA00022989"/>
    </source>
</evidence>
<feature type="transmembrane region" description="Helical" evidence="10">
    <location>
        <begin position="199"/>
        <end position="222"/>
    </location>
</feature>
<dbReference type="PANTHER" id="PTHR32024:SF1">
    <property type="entry name" value="KTR SYSTEM POTASSIUM UPTAKE PROTEIN B"/>
    <property type="match status" value="1"/>
</dbReference>
<evidence type="ECO:0000313" key="11">
    <source>
        <dbReference type="EMBL" id="MEE2025607.1"/>
    </source>
</evidence>
<feature type="transmembrane region" description="Helical" evidence="10">
    <location>
        <begin position="242"/>
        <end position="260"/>
    </location>
</feature>
<comment type="subcellular location">
    <subcellularLocation>
        <location evidence="1">Cell membrane</location>
        <topology evidence="1">Multi-pass membrane protein</topology>
    </subcellularLocation>
</comment>
<keyword evidence="12" id="KW-1185">Reference proteome</keyword>
<evidence type="ECO:0000256" key="9">
    <source>
        <dbReference type="ARBA" id="ARBA00023136"/>
    </source>
</evidence>
<evidence type="ECO:0000256" key="2">
    <source>
        <dbReference type="ARBA" id="ARBA00022448"/>
    </source>
</evidence>
<keyword evidence="8" id="KW-0406">Ion transport</keyword>
<feature type="transmembrane region" description="Helical" evidence="10">
    <location>
        <begin position="414"/>
        <end position="439"/>
    </location>
</feature>
<evidence type="ECO:0000256" key="4">
    <source>
        <dbReference type="ARBA" id="ARBA00022538"/>
    </source>
</evidence>
<keyword evidence="5 10" id="KW-0812">Transmembrane</keyword>
<dbReference type="PANTHER" id="PTHR32024">
    <property type="entry name" value="TRK SYSTEM POTASSIUM UPTAKE PROTEIN TRKG-RELATED"/>
    <property type="match status" value="1"/>
</dbReference>
<keyword evidence="2" id="KW-0813">Transport</keyword>
<evidence type="ECO:0000256" key="6">
    <source>
        <dbReference type="ARBA" id="ARBA00022958"/>
    </source>
</evidence>
<keyword evidence="3" id="KW-1003">Cell membrane</keyword>
<feature type="transmembrane region" description="Helical" evidence="10">
    <location>
        <begin position="89"/>
        <end position="113"/>
    </location>
</feature>
<evidence type="ECO:0000256" key="10">
    <source>
        <dbReference type="SAM" id="Phobius"/>
    </source>
</evidence>
<name>A0ABU7JIS8_9GAMM</name>
<keyword evidence="6" id="KW-0630">Potassium</keyword>
<feature type="transmembrane region" description="Helical" evidence="10">
    <location>
        <begin position="309"/>
        <end position="341"/>
    </location>
</feature>
<evidence type="ECO:0000313" key="12">
    <source>
        <dbReference type="Proteomes" id="UP001339167"/>
    </source>
</evidence>
<evidence type="ECO:0000256" key="1">
    <source>
        <dbReference type="ARBA" id="ARBA00004651"/>
    </source>
</evidence>
<dbReference type="EMBL" id="JAUGZK010000014">
    <property type="protein sequence ID" value="MEE2025607.1"/>
    <property type="molecule type" value="Genomic_DNA"/>
</dbReference>
<evidence type="ECO:0000256" key="3">
    <source>
        <dbReference type="ARBA" id="ARBA00022475"/>
    </source>
</evidence>
<feature type="transmembrane region" description="Helical" evidence="10">
    <location>
        <begin position="144"/>
        <end position="164"/>
    </location>
</feature>
<dbReference type="InterPro" id="IPR004772">
    <property type="entry name" value="TrkH"/>
</dbReference>
<keyword evidence="7 10" id="KW-1133">Transmembrane helix</keyword>
<gene>
    <name evidence="11" type="ORF">QWF21_15320</name>
</gene>
<protein>
    <submittedName>
        <fullName evidence="11">TrkH family potassium uptake protein</fullName>
    </submittedName>
</protein>
<dbReference type="NCBIfam" id="TIGR00933">
    <property type="entry name" value="2a38"/>
    <property type="match status" value="1"/>
</dbReference>
<dbReference type="Proteomes" id="UP001339167">
    <property type="component" value="Unassembled WGS sequence"/>
</dbReference>
<accession>A0ABU7JIS8</accession>
<dbReference type="InterPro" id="IPR003445">
    <property type="entry name" value="Cat_transpt"/>
</dbReference>
<comment type="caution">
    <text evidence="11">The sequence shown here is derived from an EMBL/GenBank/DDBJ whole genome shotgun (WGS) entry which is preliminary data.</text>
</comment>
<proteinExistence type="predicted"/>
<keyword evidence="4" id="KW-0633">Potassium transport</keyword>
<keyword evidence="9 10" id="KW-0472">Membrane</keyword>
<feature type="transmembrane region" description="Helical" evidence="10">
    <location>
        <begin position="54"/>
        <end position="77"/>
    </location>
</feature>
<organism evidence="11 12">
    <name type="scientific">Alkalimonas mucilaginosa</name>
    <dbReference type="NCBI Taxonomy" id="3057676"/>
    <lineage>
        <taxon>Bacteria</taxon>
        <taxon>Pseudomonadati</taxon>
        <taxon>Pseudomonadota</taxon>
        <taxon>Gammaproteobacteria</taxon>
        <taxon>Alkalimonas</taxon>
    </lineage>
</organism>
<dbReference type="Pfam" id="PF02386">
    <property type="entry name" value="TrkH"/>
    <property type="match status" value="1"/>
</dbReference>
<feature type="transmembrane region" description="Helical" evidence="10">
    <location>
        <begin position="362"/>
        <end position="383"/>
    </location>
</feature>